<dbReference type="EMBL" id="AHKH01000035">
    <property type="protein sequence ID" value="EHQ61566.1"/>
    <property type="molecule type" value="Genomic_DNA"/>
</dbReference>
<organism evidence="1 2">
    <name type="scientific">Paenibacillus dendritiformis C454</name>
    <dbReference type="NCBI Taxonomy" id="1131935"/>
    <lineage>
        <taxon>Bacteria</taxon>
        <taxon>Bacillati</taxon>
        <taxon>Bacillota</taxon>
        <taxon>Bacilli</taxon>
        <taxon>Bacillales</taxon>
        <taxon>Paenibacillaceae</taxon>
        <taxon>Paenibacillus</taxon>
    </lineage>
</organism>
<sequence length="65" mass="7506">MILRQELDLFIRQIPRVRAALFIGFAAIGAGEPAKNYFQKFIFLEGIIMFCRIMYTCTNNLCINS</sequence>
<protein>
    <submittedName>
        <fullName evidence="1">Uncharacterized protein</fullName>
    </submittedName>
</protein>
<reference evidence="1 2" key="1">
    <citation type="journal article" date="2012" name="J. Bacteriol.">
        <title>Genome Sequence of the Pattern-Forming Social Bacterium Paenibacillus dendritiformis C454 Chiral Morphotype.</title>
        <authorList>
            <person name="Sirota-Madi A."/>
            <person name="Olender T."/>
            <person name="Helman Y."/>
            <person name="Brainis I."/>
            <person name="Finkelshtein A."/>
            <person name="Roth D."/>
            <person name="Hagai E."/>
            <person name="Leshkowitz D."/>
            <person name="Brodsky L."/>
            <person name="Galatenko V."/>
            <person name="Nikolaev V."/>
            <person name="Gutnick D.L."/>
            <person name="Lancet D."/>
            <person name="Ben-Jacob E."/>
        </authorList>
    </citation>
    <scope>NUCLEOTIDE SEQUENCE [LARGE SCALE GENOMIC DNA]</scope>
    <source>
        <strain evidence="1 2">C454</strain>
    </source>
</reference>
<comment type="caution">
    <text evidence="1">The sequence shown here is derived from an EMBL/GenBank/DDBJ whole genome shotgun (WGS) entry which is preliminary data.</text>
</comment>
<dbReference type="Proteomes" id="UP000003900">
    <property type="component" value="Unassembled WGS sequence"/>
</dbReference>
<gene>
    <name evidence="1" type="ORF">PDENDC454_14722</name>
</gene>
<dbReference type="AlphaFoldDB" id="H3SHD1"/>
<accession>H3SHD1</accession>
<evidence type="ECO:0000313" key="1">
    <source>
        <dbReference type="EMBL" id="EHQ61566.1"/>
    </source>
</evidence>
<evidence type="ECO:0000313" key="2">
    <source>
        <dbReference type="Proteomes" id="UP000003900"/>
    </source>
</evidence>
<keyword evidence="2" id="KW-1185">Reference proteome</keyword>
<proteinExistence type="predicted"/>
<name>H3SHD1_9BACL</name>